<accession>A0A426YFV8</accession>
<sequence>MLWELAGSSLKGIGKLAGNTSEEDHKTRCKNVGGCWIGGKSPFEDSKAIRVWSSPKEDRTQTPVNLDEEDSKVDVSQDWD</sequence>
<evidence type="ECO:0000313" key="2">
    <source>
        <dbReference type="EMBL" id="RRT50634.1"/>
    </source>
</evidence>
<gene>
    <name evidence="2" type="ORF">B296_00032029</name>
</gene>
<proteinExistence type="predicted"/>
<organism evidence="2 3">
    <name type="scientific">Ensete ventricosum</name>
    <name type="common">Abyssinian banana</name>
    <name type="synonym">Musa ensete</name>
    <dbReference type="NCBI Taxonomy" id="4639"/>
    <lineage>
        <taxon>Eukaryota</taxon>
        <taxon>Viridiplantae</taxon>
        <taxon>Streptophyta</taxon>
        <taxon>Embryophyta</taxon>
        <taxon>Tracheophyta</taxon>
        <taxon>Spermatophyta</taxon>
        <taxon>Magnoliopsida</taxon>
        <taxon>Liliopsida</taxon>
        <taxon>Zingiberales</taxon>
        <taxon>Musaceae</taxon>
        <taxon>Ensete</taxon>
    </lineage>
</organism>
<name>A0A426YFV8_ENSVE</name>
<reference evidence="2 3" key="1">
    <citation type="journal article" date="2014" name="Agronomy (Basel)">
        <title>A Draft Genome Sequence for Ensete ventricosum, the Drought-Tolerant Tree Against Hunger.</title>
        <authorList>
            <person name="Harrison J."/>
            <person name="Moore K.A."/>
            <person name="Paszkiewicz K."/>
            <person name="Jones T."/>
            <person name="Grant M."/>
            <person name="Ambacheew D."/>
            <person name="Muzemil S."/>
            <person name="Studholme D.J."/>
        </authorList>
    </citation>
    <scope>NUCLEOTIDE SEQUENCE [LARGE SCALE GENOMIC DNA]</scope>
</reference>
<evidence type="ECO:0000313" key="3">
    <source>
        <dbReference type="Proteomes" id="UP000287651"/>
    </source>
</evidence>
<dbReference type="EMBL" id="AMZH03012654">
    <property type="protein sequence ID" value="RRT50634.1"/>
    <property type="molecule type" value="Genomic_DNA"/>
</dbReference>
<feature type="compositionally biased region" description="Acidic residues" evidence="1">
    <location>
        <begin position="66"/>
        <end position="80"/>
    </location>
</feature>
<dbReference type="Proteomes" id="UP000287651">
    <property type="component" value="Unassembled WGS sequence"/>
</dbReference>
<comment type="caution">
    <text evidence="2">The sequence shown here is derived from an EMBL/GenBank/DDBJ whole genome shotgun (WGS) entry which is preliminary data.</text>
</comment>
<evidence type="ECO:0000256" key="1">
    <source>
        <dbReference type="SAM" id="MobiDB-lite"/>
    </source>
</evidence>
<feature type="region of interest" description="Disordered" evidence="1">
    <location>
        <begin position="50"/>
        <end position="80"/>
    </location>
</feature>
<dbReference type="AlphaFoldDB" id="A0A426YFV8"/>
<protein>
    <submittedName>
        <fullName evidence="2">Uncharacterized protein</fullName>
    </submittedName>
</protein>